<reference evidence="1 2" key="1">
    <citation type="submission" date="2022-08" db="EMBL/GenBank/DDBJ databases">
        <title>Reclassification of Massilia species as members of the genera Telluria, Duganella, Pseudoduganella, Mokoshia gen. nov. and Zemynaea gen. nov. using orthogonal and non-orthogonal genome-based approaches.</title>
        <authorList>
            <person name="Bowman J.P."/>
        </authorList>
    </citation>
    <scope>NUCLEOTIDE SEQUENCE [LARGE SCALE GENOMIC DNA]</scope>
    <source>
        <strain evidence="1 2">LMG 28164</strain>
    </source>
</reference>
<evidence type="ECO:0000313" key="2">
    <source>
        <dbReference type="Proteomes" id="UP001205560"/>
    </source>
</evidence>
<gene>
    <name evidence="1" type="ORF">NX782_09130</name>
</gene>
<dbReference type="Proteomes" id="UP001205560">
    <property type="component" value="Unassembled WGS sequence"/>
</dbReference>
<name>A0ABT2A598_9BURK</name>
<evidence type="ECO:0000313" key="1">
    <source>
        <dbReference type="EMBL" id="MCS0589368.1"/>
    </source>
</evidence>
<protein>
    <submittedName>
        <fullName evidence="1">Uncharacterized protein</fullName>
    </submittedName>
</protein>
<dbReference type="RefSeq" id="WP_258845132.1">
    <property type="nucleotide sequence ID" value="NZ_JANUGX010000008.1"/>
</dbReference>
<sequence length="106" mass="11041">MSADGQGDTLARIRALAGTPSCTSDAQCHSLPLGARPCGGPESYLPWSSARTPQAEIEALGERYKEERRAANKASGVMSTCQFLMDPGAVCRAGTCQAGDGPLQAR</sequence>
<comment type="caution">
    <text evidence="1">The sequence shown here is derived from an EMBL/GenBank/DDBJ whole genome shotgun (WGS) entry which is preliminary data.</text>
</comment>
<proteinExistence type="predicted"/>
<organism evidence="1 2">
    <name type="scientific">Massilia norwichensis</name>
    <dbReference type="NCBI Taxonomy" id="1442366"/>
    <lineage>
        <taxon>Bacteria</taxon>
        <taxon>Pseudomonadati</taxon>
        <taxon>Pseudomonadota</taxon>
        <taxon>Betaproteobacteria</taxon>
        <taxon>Burkholderiales</taxon>
        <taxon>Oxalobacteraceae</taxon>
        <taxon>Telluria group</taxon>
        <taxon>Massilia</taxon>
    </lineage>
</organism>
<keyword evidence="2" id="KW-1185">Reference proteome</keyword>
<dbReference type="EMBL" id="JANUGX010000008">
    <property type="protein sequence ID" value="MCS0589368.1"/>
    <property type="molecule type" value="Genomic_DNA"/>
</dbReference>
<accession>A0ABT2A598</accession>